<dbReference type="STRING" id="930089.W6YDK8"/>
<gene>
    <name evidence="3" type="ORF">COCCADRAFT_40324</name>
</gene>
<evidence type="ECO:0000256" key="1">
    <source>
        <dbReference type="ARBA" id="ARBA00023002"/>
    </source>
</evidence>
<dbReference type="Gene3D" id="3.20.20.100">
    <property type="entry name" value="NADP-dependent oxidoreductase domain"/>
    <property type="match status" value="1"/>
</dbReference>
<dbReference type="GO" id="GO:0016491">
    <property type="term" value="F:oxidoreductase activity"/>
    <property type="evidence" value="ECO:0007669"/>
    <property type="project" value="UniProtKB-KW"/>
</dbReference>
<evidence type="ECO:0000313" key="3">
    <source>
        <dbReference type="EMBL" id="EUC29266.1"/>
    </source>
</evidence>
<dbReference type="AlphaFoldDB" id="W6YDK8"/>
<dbReference type="PANTHER" id="PTHR43364:SF4">
    <property type="entry name" value="NAD(P)-LINKED OXIDOREDUCTASE SUPERFAMILY PROTEIN"/>
    <property type="match status" value="1"/>
</dbReference>
<dbReference type="eggNOG" id="ENOG502R41Z">
    <property type="taxonomic scope" value="Eukaryota"/>
</dbReference>
<reference evidence="3 4" key="1">
    <citation type="journal article" date="2013" name="PLoS Genet.">
        <title>Comparative genome structure, secondary metabolite, and effector coding capacity across Cochliobolus pathogens.</title>
        <authorList>
            <person name="Condon B.J."/>
            <person name="Leng Y."/>
            <person name="Wu D."/>
            <person name="Bushley K.E."/>
            <person name="Ohm R.A."/>
            <person name="Otillar R."/>
            <person name="Martin J."/>
            <person name="Schackwitz W."/>
            <person name="Grimwood J."/>
            <person name="MohdZainudin N."/>
            <person name="Xue C."/>
            <person name="Wang R."/>
            <person name="Manning V.A."/>
            <person name="Dhillon B."/>
            <person name="Tu Z.J."/>
            <person name="Steffenson B.J."/>
            <person name="Salamov A."/>
            <person name="Sun H."/>
            <person name="Lowry S."/>
            <person name="LaButti K."/>
            <person name="Han J."/>
            <person name="Copeland A."/>
            <person name="Lindquist E."/>
            <person name="Barry K."/>
            <person name="Schmutz J."/>
            <person name="Baker S.E."/>
            <person name="Ciuffetti L.M."/>
            <person name="Grigoriev I.V."/>
            <person name="Zhong S."/>
            <person name="Turgeon B.G."/>
        </authorList>
    </citation>
    <scope>NUCLEOTIDE SEQUENCE [LARGE SCALE GENOMIC DNA]</scope>
    <source>
        <strain evidence="3 4">26-R-13</strain>
    </source>
</reference>
<feature type="domain" description="NADP-dependent oxidoreductase" evidence="2">
    <location>
        <begin position="3"/>
        <end position="285"/>
    </location>
</feature>
<dbReference type="EMBL" id="KI964757">
    <property type="protein sequence ID" value="EUC29266.1"/>
    <property type="molecule type" value="Genomic_DNA"/>
</dbReference>
<dbReference type="InterPro" id="IPR050523">
    <property type="entry name" value="AKR_Detox_Biosynth"/>
</dbReference>
<dbReference type="RefSeq" id="XP_007716419.1">
    <property type="nucleotide sequence ID" value="XM_007718229.1"/>
</dbReference>
<dbReference type="OrthoDB" id="48988at2759"/>
<dbReference type="SUPFAM" id="SSF51430">
    <property type="entry name" value="NAD(P)-linked oxidoreductase"/>
    <property type="match status" value="1"/>
</dbReference>
<dbReference type="PANTHER" id="PTHR43364">
    <property type="entry name" value="NADH-SPECIFIC METHYLGLYOXAL REDUCTASE-RELATED"/>
    <property type="match status" value="1"/>
</dbReference>
<dbReference type="GeneID" id="19149228"/>
<dbReference type="InterPro" id="IPR020471">
    <property type="entry name" value="AKR"/>
</dbReference>
<dbReference type="HOGENOM" id="CLU_023205_1_1_1"/>
<keyword evidence="4" id="KW-1185">Reference proteome</keyword>
<dbReference type="KEGG" id="bze:COCCADRAFT_40324"/>
<dbReference type="Proteomes" id="UP000053841">
    <property type="component" value="Unassembled WGS sequence"/>
</dbReference>
<keyword evidence="1" id="KW-0560">Oxidoreductase</keyword>
<evidence type="ECO:0000259" key="2">
    <source>
        <dbReference type="Pfam" id="PF00248"/>
    </source>
</evidence>
<evidence type="ECO:0000313" key="4">
    <source>
        <dbReference type="Proteomes" id="UP000053841"/>
    </source>
</evidence>
<proteinExistence type="predicted"/>
<dbReference type="InterPro" id="IPR023210">
    <property type="entry name" value="NADP_OxRdtase_dom"/>
</dbReference>
<accession>W6YDK8</accession>
<sequence>MVKIVFGGFSLSDQAYFKILEERNQAVNLLLKNGVNNIDTAHIYPGSEYGVGQLEKRKEFTIDTKLPGGSIPGSITKDGVIKYLQESLRRLQIDHIDVLYIHTPDDSVPIEQTLEGINEAYKKGAFRRFGLSNYTAKQVQEVYDIAKAKGYLLLQTELPSTLRKLSINFYAYSAIAGGFLTRSIADLDAGIGRFNKNVMGGLFSMLYDHEHLRKALFTWNYIARKEGVSNAELAYRWVAYHSALHGDEDGILLGVSKLSQIEQTIQGIKKGKLSDEAVKAIEVVWENIKRHPPVDRHFEFQNGGSG</sequence>
<dbReference type="Pfam" id="PF00248">
    <property type="entry name" value="Aldo_ket_red"/>
    <property type="match status" value="1"/>
</dbReference>
<dbReference type="InterPro" id="IPR036812">
    <property type="entry name" value="NAD(P)_OxRdtase_dom_sf"/>
</dbReference>
<dbReference type="PRINTS" id="PR00069">
    <property type="entry name" value="ALDKETRDTASE"/>
</dbReference>
<protein>
    <recommendedName>
        <fullName evidence="2">NADP-dependent oxidoreductase domain-containing protein</fullName>
    </recommendedName>
</protein>
<name>W6YDK8_COCC2</name>
<organism evidence="3 4">
    <name type="scientific">Cochliobolus carbonum (strain 26-R-13)</name>
    <name type="common">Maize leaf spot fungus</name>
    <name type="synonym">Bipolaris zeicola</name>
    <dbReference type="NCBI Taxonomy" id="930089"/>
    <lineage>
        <taxon>Eukaryota</taxon>
        <taxon>Fungi</taxon>
        <taxon>Dikarya</taxon>
        <taxon>Ascomycota</taxon>
        <taxon>Pezizomycotina</taxon>
        <taxon>Dothideomycetes</taxon>
        <taxon>Pleosporomycetidae</taxon>
        <taxon>Pleosporales</taxon>
        <taxon>Pleosporineae</taxon>
        <taxon>Pleosporaceae</taxon>
        <taxon>Bipolaris</taxon>
    </lineage>
</organism>